<dbReference type="Pfam" id="PF19666">
    <property type="entry name" value="DUF6169"/>
    <property type="match status" value="1"/>
</dbReference>
<dbReference type="AlphaFoldDB" id="A0A327YIR5"/>
<comment type="caution">
    <text evidence="1">The sequence shown here is derived from an EMBL/GenBank/DDBJ whole genome shotgun (WGS) entry which is preliminary data.</text>
</comment>
<keyword evidence="2" id="KW-1185">Reference proteome</keyword>
<name>A0A327YIR5_9FLAO</name>
<reference evidence="1 2" key="1">
    <citation type="submission" date="2018-06" db="EMBL/GenBank/DDBJ databases">
        <title>Genomic Encyclopedia of Type Strains, Phase III (KMG-III): the genomes of soil and plant-associated and newly described type strains.</title>
        <authorList>
            <person name="Whitman W."/>
        </authorList>
    </citation>
    <scope>NUCLEOTIDE SEQUENCE [LARGE SCALE GENOMIC DNA]</scope>
    <source>
        <strain evidence="1 2">CGMCC 1.12398</strain>
    </source>
</reference>
<dbReference type="Proteomes" id="UP000249620">
    <property type="component" value="Unassembled WGS sequence"/>
</dbReference>
<evidence type="ECO:0000313" key="1">
    <source>
        <dbReference type="EMBL" id="RAK20187.1"/>
    </source>
</evidence>
<organism evidence="1 2">
    <name type="scientific">Flavobacterium aquaticum</name>
    <dbReference type="NCBI Taxonomy" id="1236486"/>
    <lineage>
        <taxon>Bacteria</taxon>
        <taxon>Pseudomonadati</taxon>
        <taxon>Bacteroidota</taxon>
        <taxon>Flavobacteriia</taxon>
        <taxon>Flavobacteriales</taxon>
        <taxon>Flavobacteriaceae</taxon>
        <taxon>Flavobacterium</taxon>
    </lineage>
</organism>
<protein>
    <submittedName>
        <fullName evidence="1">Uncharacterized protein</fullName>
    </submittedName>
</protein>
<dbReference type="EMBL" id="QLMI01000008">
    <property type="protein sequence ID" value="RAK20187.1"/>
    <property type="molecule type" value="Genomic_DNA"/>
</dbReference>
<dbReference type="InterPro" id="IPR046167">
    <property type="entry name" value="DUF6169"/>
</dbReference>
<accession>A0A327YIR5</accession>
<proteinExistence type="predicted"/>
<sequence length="160" mass="19442">MKTNSYSYTKEGNDPLFTFLTKHGLEYYVSFKKMDLENENFNRLYAIDFGELNNKKFIKDDLIENTIIEIIFDFFTSYPDSLLHYVCDSLDNKQLFRSKLFDKWYSKSDNKEFSKLEINYEIPEEEIHYKLEFIFKNEFYNIEIVKQHIKTQLDDFSSMK</sequence>
<gene>
    <name evidence="1" type="ORF">B0I03_10880</name>
</gene>
<dbReference type="RefSeq" id="WP_111567691.1">
    <property type="nucleotide sequence ID" value="NZ_QLMI01000008.1"/>
</dbReference>
<dbReference type="OrthoDB" id="955741at2"/>
<evidence type="ECO:0000313" key="2">
    <source>
        <dbReference type="Proteomes" id="UP000249620"/>
    </source>
</evidence>